<keyword evidence="4" id="KW-1185">Reference proteome</keyword>
<feature type="transmembrane region" description="Helical" evidence="2">
    <location>
        <begin position="40"/>
        <end position="70"/>
    </location>
</feature>
<evidence type="ECO:0000256" key="2">
    <source>
        <dbReference type="SAM" id="Phobius"/>
    </source>
</evidence>
<proteinExistence type="predicted"/>
<evidence type="ECO:0008006" key="5">
    <source>
        <dbReference type="Google" id="ProtNLM"/>
    </source>
</evidence>
<feature type="region of interest" description="Disordered" evidence="1">
    <location>
        <begin position="109"/>
        <end position="177"/>
    </location>
</feature>
<comment type="caution">
    <text evidence="3">The sequence shown here is derived from an EMBL/GenBank/DDBJ whole genome shotgun (WGS) entry which is preliminary data.</text>
</comment>
<evidence type="ECO:0000313" key="4">
    <source>
        <dbReference type="Proteomes" id="UP000654947"/>
    </source>
</evidence>
<accession>A0A918X9W8</accession>
<dbReference type="Proteomes" id="UP000654947">
    <property type="component" value="Unassembled WGS sequence"/>
</dbReference>
<protein>
    <recommendedName>
        <fullName evidence="5">Cellulose synthase</fullName>
    </recommendedName>
</protein>
<reference evidence="3 4" key="1">
    <citation type="journal article" date="2014" name="Int. J. Syst. Evol. Microbiol.">
        <title>Complete genome sequence of Corynebacterium casei LMG S-19264T (=DSM 44701T), isolated from a smear-ripened cheese.</title>
        <authorList>
            <consortium name="US DOE Joint Genome Institute (JGI-PGF)"/>
            <person name="Walter F."/>
            <person name="Albersmeier A."/>
            <person name="Kalinowski J."/>
            <person name="Ruckert C."/>
        </authorList>
    </citation>
    <scope>NUCLEOTIDE SEQUENCE [LARGE SCALE GENOMIC DNA]</scope>
    <source>
        <strain evidence="3 4">KCTC 19473</strain>
    </source>
</reference>
<dbReference type="EMBL" id="BMXL01000004">
    <property type="protein sequence ID" value="GHD20242.1"/>
    <property type="molecule type" value="Genomic_DNA"/>
</dbReference>
<name>A0A918X9W8_9ACTN</name>
<evidence type="ECO:0000256" key="1">
    <source>
        <dbReference type="SAM" id="MobiDB-lite"/>
    </source>
</evidence>
<organism evidence="3 4">
    <name type="scientific">Nocardiopsis kunsanensis</name>
    <dbReference type="NCBI Taxonomy" id="141693"/>
    <lineage>
        <taxon>Bacteria</taxon>
        <taxon>Bacillati</taxon>
        <taxon>Actinomycetota</taxon>
        <taxon>Actinomycetes</taxon>
        <taxon>Streptosporangiales</taxon>
        <taxon>Nocardiopsidaceae</taxon>
        <taxon>Nocardiopsis</taxon>
    </lineage>
</organism>
<evidence type="ECO:0000313" key="3">
    <source>
        <dbReference type="EMBL" id="GHD20242.1"/>
    </source>
</evidence>
<sequence length="177" mass="17984">MNSDMATLGLALGAALALVGFVIAFFLWRRKGAAYGLRALAWALVPLAAGLLGMMRSVIMFVSSLFTIVATMVFNPVVWAGIALAGLAVLLYFVSGFMKARGVGVKAGAAKSSSGKGTPTEGSSGRGAREAEASPPPSQVGGGQSAPQGSEGSRTAGGGDDMDFGDIEDLLKKRGIE</sequence>
<feature type="transmembrane region" description="Helical" evidence="2">
    <location>
        <begin position="76"/>
        <end position="94"/>
    </location>
</feature>
<keyword evidence="2" id="KW-0472">Membrane</keyword>
<gene>
    <name evidence="3" type="ORF">GCM10007147_12120</name>
</gene>
<dbReference type="AlphaFoldDB" id="A0A918X9W8"/>
<feature type="transmembrane region" description="Helical" evidence="2">
    <location>
        <begin position="6"/>
        <end position="28"/>
    </location>
</feature>
<keyword evidence="2" id="KW-0812">Transmembrane</keyword>
<keyword evidence="2" id="KW-1133">Transmembrane helix</keyword>